<evidence type="ECO:0000313" key="2">
    <source>
        <dbReference type="Proteomes" id="UP001432222"/>
    </source>
</evidence>
<evidence type="ECO:0000313" key="1">
    <source>
        <dbReference type="EMBL" id="WUQ82389.1"/>
    </source>
</evidence>
<sequence length="455" mass="49355">MIRGEMMGKNAAAVLRDLVQPWNVAIHSTSGLAGSVAEVSDADDKERRGKSQELLRRKPGLRAVPMGDRGQSIELTPWTLLHTLGRANVLARQGAGRGLAEHWASLKYCQALNGNHGRFMTLSDEGRNPIRHYKAVQSGELGIGFALAVAQEVLRQRYPDHSVSVIDAEIALRAGWTLTGKEDSTHRAPKRPHFFLEVWKPGAPSKVVLIACKGTHGKPAQVHAQLSTAAVHVEAVHLGGPDGTPAMVFGTEIPGKDPITLHLLEAAGDGTLLLPAGAGEVDLDIPPDDRAVVPGIDLEWGTGDEPRMVSGYHVRPEDHGWFRRVLAHADAAGLMAFSGGGEPTARYLSKRQGKRHFEQYTHAGTGIVQDIAYSVHGVKFVGTDHVFRLNGTRVEAFSGIARDLFKDLAAGRVEEYRQGAHALREKWSDEQWDAKWNGPVSLNRDGSVLAIRVLG</sequence>
<accession>A0ABZ1TUY7</accession>
<dbReference type="RefSeq" id="WP_328953456.1">
    <property type="nucleotide sequence ID" value="NZ_CP108110.1"/>
</dbReference>
<protein>
    <submittedName>
        <fullName evidence="1">Uncharacterized protein</fullName>
    </submittedName>
</protein>
<organism evidence="1 2">
    <name type="scientific">Kitasatospora purpeofusca</name>
    <dbReference type="NCBI Taxonomy" id="67352"/>
    <lineage>
        <taxon>Bacteria</taxon>
        <taxon>Bacillati</taxon>
        <taxon>Actinomycetota</taxon>
        <taxon>Actinomycetes</taxon>
        <taxon>Kitasatosporales</taxon>
        <taxon>Streptomycetaceae</taxon>
        <taxon>Kitasatospora</taxon>
    </lineage>
</organism>
<dbReference type="EMBL" id="CP108110">
    <property type="protein sequence ID" value="WUQ82389.1"/>
    <property type="molecule type" value="Genomic_DNA"/>
</dbReference>
<name>A0ABZ1TUY7_9ACTN</name>
<reference evidence="1" key="1">
    <citation type="submission" date="2022-10" db="EMBL/GenBank/DDBJ databases">
        <title>The complete genomes of actinobacterial strains from the NBC collection.</title>
        <authorList>
            <person name="Joergensen T.S."/>
            <person name="Alvarez Arevalo M."/>
            <person name="Sterndorff E.B."/>
            <person name="Faurdal D."/>
            <person name="Vuksanovic O."/>
            <person name="Mourched A.-S."/>
            <person name="Charusanti P."/>
            <person name="Shaw S."/>
            <person name="Blin K."/>
            <person name="Weber T."/>
        </authorList>
    </citation>
    <scope>NUCLEOTIDE SEQUENCE</scope>
    <source>
        <strain evidence="1">NBC_00222</strain>
    </source>
</reference>
<dbReference type="Proteomes" id="UP001432222">
    <property type="component" value="Chromosome"/>
</dbReference>
<proteinExistence type="predicted"/>
<gene>
    <name evidence="1" type="ORF">OHA16_05010</name>
</gene>
<keyword evidence="2" id="KW-1185">Reference proteome</keyword>